<organism evidence="3 4">
    <name type="scientific">Eikenella exigua</name>
    <dbReference type="NCBI Taxonomy" id="2528037"/>
    <lineage>
        <taxon>Bacteria</taxon>
        <taxon>Pseudomonadati</taxon>
        <taxon>Pseudomonadota</taxon>
        <taxon>Betaproteobacteria</taxon>
        <taxon>Neisseriales</taxon>
        <taxon>Neisseriaceae</taxon>
        <taxon>Eikenella</taxon>
    </lineage>
</organism>
<dbReference type="KEGG" id="eex:EZJ17_06390"/>
<dbReference type="InterPro" id="IPR003646">
    <property type="entry name" value="SH3-like_bac-type"/>
</dbReference>
<reference evidence="4" key="1">
    <citation type="journal article" date="2019" name="J. Anim. Genet.">
        <title>Description and whole genome sequencing of Eikenella exigua sp. nov., isolated from brain abscess and blood.</title>
        <authorList>
            <person name="Stormo K.A."/>
            <person name="Nygaard R.M."/>
            <person name="Bruvold T.S."/>
            <person name="Dimmen G."/>
            <person name="Lindemann P.C."/>
            <person name="Jordal S."/>
            <person name="Kommedal O."/>
        </authorList>
    </citation>
    <scope>NUCLEOTIDE SEQUENCE [LARGE SCALE GENOMIC DNA]</scope>
    <source>
        <strain evidence="4">PXX</strain>
    </source>
</reference>
<gene>
    <name evidence="3" type="ORF">EZJ17_06390</name>
</gene>
<feature type="chain" id="PRO_5043880879" evidence="1">
    <location>
        <begin position="20"/>
        <end position="157"/>
    </location>
</feature>
<sequence length="157" mass="17575">MKKLLIMIFFLAISSLGFSREFAMHGGVLDGANLREKPNTNSRILAKLDIFDGGRIIRKEGSWYYIEYKTESGKTVYGYVHESQGNVIDSYVVSARDGYANVRAGASSESRIMGKVYNGETVHSYGEEGDGWLHITWDGSAEIPVAYIHKSQVRKIE</sequence>
<keyword evidence="4" id="KW-1185">Reference proteome</keyword>
<evidence type="ECO:0000313" key="3">
    <source>
        <dbReference type="EMBL" id="QED92272.1"/>
    </source>
</evidence>
<dbReference type="Gene3D" id="2.30.30.40">
    <property type="entry name" value="SH3 Domains"/>
    <property type="match status" value="2"/>
</dbReference>
<evidence type="ECO:0000256" key="1">
    <source>
        <dbReference type="SAM" id="SignalP"/>
    </source>
</evidence>
<feature type="domain" description="SH3b" evidence="2">
    <location>
        <begin position="88"/>
        <end position="157"/>
    </location>
</feature>
<proteinExistence type="predicted"/>
<dbReference type="Pfam" id="PF08239">
    <property type="entry name" value="SH3_3"/>
    <property type="match status" value="2"/>
</dbReference>
<accession>A0AAX1F852</accession>
<evidence type="ECO:0000259" key="2">
    <source>
        <dbReference type="PROSITE" id="PS51781"/>
    </source>
</evidence>
<protein>
    <submittedName>
        <fullName evidence="3">SH3 domain-containing protein</fullName>
    </submittedName>
</protein>
<dbReference type="Proteomes" id="UP000326695">
    <property type="component" value="Chromosome"/>
</dbReference>
<dbReference type="SMART" id="SM00287">
    <property type="entry name" value="SH3b"/>
    <property type="match status" value="1"/>
</dbReference>
<dbReference type="PROSITE" id="PS51781">
    <property type="entry name" value="SH3B"/>
    <property type="match status" value="1"/>
</dbReference>
<keyword evidence="1" id="KW-0732">Signal</keyword>
<dbReference type="RefSeq" id="WP_151086316.1">
    <property type="nucleotide sequence ID" value="NZ_CP038018.1"/>
</dbReference>
<dbReference type="AlphaFoldDB" id="A0AAX1F852"/>
<evidence type="ECO:0000313" key="4">
    <source>
        <dbReference type="Proteomes" id="UP000326695"/>
    </source>
</evidence>
<name>A0AAX1F852_9NEIS</name>
<feature type="signal peptide" evidence="1">
    <location>
        <begin position="1"/>
        <end position="19"/>
    </location>
</feature>
<dbReference type="EMBL" id="CP038018">
    <property type="protein sequence ID" value="QED92272.1"/>
    <property type="molecule type" value="Genomic_DNA"/>
</dbReference>